<dbReference type="Proteomes" id="UP000486602">
    <property type="component" value="Unassembled WGS sequence"/>
</dbReference>
<dbReference type="InterPro" id="IPR029068">
    <property type="entry name" value="Glyas_Bleomycin-R_OHBP_Dase"/>
</dbReference>
<organism evidence="2 3">
    <name type="scientific">Cryomorpha ignava</name>
    <dbReference type="NCBI Taxonomy" id="101383"/>
    <lineage>
        <taxon>Bacteria</taxon>
        <taxon>Pseudomonadati</taxon>
        <taxon>Bacteroidota</taxon>
        <taxon>Flavobacteriia</taxon>
        <taxon>Flavobacteriales</taxon>
        <taxon>Cryomorphaceae</taxon>
        <taxon>Cryomorpha</taxon>
    </lineage>
</organism>
<proteinExistence type="predicted"/>
<name>A0A7K3WWI6_9FLAO</name>
<dbReference type="PANTHER" id="PTHR33993:SF5">
    <property type="entry name" value="GLYOXALASE"/>
    <property type="match status" value="1"/>
</dbReference>
<gene>
    <name evidence="2" type="ORF">G3O08_15855</name>
</gene>
<dbReference type="PROSITE" id="PS51819">
    <property type="entry name" value="VOC"/>
    <property type="match status" value="1"/>
</dbReference>
<sequence>MIVALGGIFIYSENPKRLAEWYEKSLGLNYEYTEQSTAYYITFPYRETDSDHLRYTIFSILYNENRPLISDKSFTINLRVNNLEEMVEKLKSLKIEVLGIENHDEGKFAWVNDPEGNYIELWEDSAKA</sequence>
<protein>
    <submittedName>
        <fullName evidence="2">VOC family protein</fullName>
    </submittedName>
</protein>
<dbReference type="AlphaFoldDB" id="A0A7K3WWI6"/>
<reference evidence="2 3" key="1">
    <citation type="submission" date="2020-02" db="EMBL/GenBank/DDBJ databases">
        <title>Out from the shadows clarifying the taxonomy of the family Cryomorphaceae and related taxa by utilizing the GTDB taxonomic framework.</title>
        <authorList>
            <person name="Bowman J.P."/>
        </authorList>
    </citation>
    <scope>NUCLEOTIDE SEQUENCE [LARGE SCALE GENOMIC DNA]</scope>
    <source>
        <strain evidence="2 3">QSSC 1-22</strain>
    </source>
</reference>
<dbReference type="SUPFAM" id="SSF54593">
    <property type="entry name" value="Glyoxalase/Bleomycin resistance protein/Dihydroxybiphenyl dioxygenase"/>
    <property type="match status" value="1"/>
</dbReference>
<evidence type="ECO:0000259" key="1">
    <source>
        <dbReference type="PROSITE" id="PS51819"/>
    </source>
</evidence>
<evidence type="ECO:0000313" key="3">
    <source>
        <dbReference type="Proteomes" id="UP000486602"/>
    </source>
</evidence>
<dbReference type="CDD" id="cd06587">
    <property type="entry name" value="VOC"/>
    <property type="match status" value="1"/>
</dbReference>
<dbReference type="InterPro" id="IPR052164">
    <property type="entry name" value="Anthracycline_SecMetBiosynth"/>
</dbReference>
<dbReference type="PANTHER" id="PTHR33993">
    <property type="entry name" value="GLYOXALASE-RELATED"/>
    <property type="match status" value="1"/>
</dbReference>
<dbReference type="Pfam" id="PF00903">
    <property type="entry name" value="Glyoxalase"/>
    <property type="match status" value="1"/>
</dbReference>
<evidence type="ECO:0000313" key="2">
    <source>
        <dbReference type="EMBL" id="NEN24975.1"/>
    </source>
</evidence>
<dbReference type="Gene3D" id="3.10.180.10">
    <property type="entry name" value="2,3-Dihydroxybiphenyl 1,2-Dioxygenase, domain 1"/>
    <property type="match status" value="1"/>
</dbReference>
<feature type="domain" description="VOC" evidence="1">
    <location>
        <begin position="4"/>
        <end position="124"/>
    </location>
</feature>
<dbReference type="RefSeq" id="WP_163286367.1">
    <property type="nucleotide sequence ID" value="NZ_JAAGVY010000037.1"/>
</dbReference>
<keyword evidence="3" id="KW-1185">Reference proteome</keyword>
<dbReference type="InterPro" id="IPR004360">
    <property type="entry name" value="Glyas_Fos-R_dOase_dom"/>
</dbReference>
<dbReference type="EMBL" id="JAAGVY010000037">
    <property type="protein sequence ID" value="NEN24975.1"/>
    <property type="molecule type" value="Genomic_DNA"/>
</dbReference>
<dbReference type="InterPro" id="IPR037523">
    <property type="entry name" value="VOC_core"/>
</dbReference>
<accession>A0A7K3WWI6</accession>
<comment type="caution">
    <text evidence="2">The sequence shown here is derived from an EMBL/GenBank/DDBJ whole genome shotgun (WGS) entry which is preliminary data.</text>
</comment>